<dbReference type="OrthoDB" id="3727682at2"/>
<dbReference type="InterPro" id="IPR051603">
    <property type="entry name" value="Zinc-ADH_QOR/CCCR"/>
</dbReference>
<dbReference type="Gene3D" id="3.40.50.720">
    <property type="entry name" value="NAD(P)-binding Rossmann-like Domain"/>
    <property type="match status" value="1"/>
</dbReference>
<dbReference type="GO" id="GO:0016491">
    <property type="term" value="F:oxidoreductase activity"/>
    <property type="evidence" value="ECO:0007669"/>
    <property type="project" value="InterPro"/>
</dbReference>
<dbReference type="SUPFAM" id="SSF51735">
    <property type="entry name" value="NAD(P)-binding Rossmann-fold domains"/>
    <property type="match status" value="1"/>
</dbReference>
<feature type="domain" description="Enoyl reductase (ER)" evidence="2">
    <location>
        <begin position="8"/>
        <end position="304"/>
    </location>
</feature>
<dbReference type="CDD" id="cd05289">
    <property type="entry name" value="MDR_like_2"/>
    <property type="match status" value="1"/>
</dbReference>
<dbReference type="Pfam" id="PF13602">
    <property type="entry name" value="ADH_zinc_N_2"/>
    <property type="match status" value="1"/>
</dbReference>
<dbReference type="SUPFAM" id="SSF50129">
    <property type="entry name" value="GroES-like"/>
    <property type="match status" value="1"/>
</dbReference>
<sequence length="308" mass="31213">MSKALGYNAFGGPEVQVSFERPDPAPGPAEVLIRVAAAGVNPLDHLLRSGHVPALNGHLPFPQVLGMEAAGTVLAVGDDVTGLAVGDRVTGFALTGAGTYAETTLLLGTSTARIPDTLPETWAATVPVAGTTALDVLDQLDLPAGASILVNGIGGGVGIALAQLAGDRGLVVTGTGGPAKRELVTATGATFVDYTLGEVVDRLRAHAPDGFDAVVDTVGGQSLRDVAPLAAKPDALIAVGDPSVAELGGAEVRRRLDRANLERVAELMVAGRLDPHISGAYPLTRAGEALALVESRHASGKLVIDMSL</sequence>
<proteinExistence type="predicted"/>
<dbReference type="PANTHER" id="PTHR44154:SF1">
    <property type="entry name" value="QUINONE OXIDOREDUCTASE"/>
    <property type="match status" value="1"/>
</dbReference>
<dbReference type="InterPro" id="IPR036291">
    <property type="entry name" value="NAD(P)-bd_dom_sf"/>
</dbReference>
<dbReference type="InterPro" id="IPR020843">
    <property type="entry name" value="ER"/>
</dbReference>
<accession>A0A1H9RHE3</accession>
<dbReference type="PANTHER" id="PTHR44154">
    <property type="entry name" value="QUINONE OXIDOREDUCTASE"/>
    <property type="match status" value="1"/>
</dbReference>
<keyword evidence="1" id="KW-0521">NADP</keyword>
<dbReference type="InterPro" id="IPR011032">
    <property type="entry name" value="GroES-like_sf"/>
</dbReference>
<reference evidence="4" key="1">
    <citation type="submission" date="2016-10" db="EMBL/GenBank/DDBJ databases">
        <authorList>
            <person name="Varghese N."/>
            <person name="Submissions S."/>
        </authorList>
    </citation>
    <scope>NUCLEOTIDE SEQUENCE [LARGE SCALE GENOMIC DNA]</scope>
    <source>
        <strain evidence="4">CGMCC 4.3525</strain>
    </source>
</reference>
<dbReference type="STRING" id="402600.SAMN05216188_114148"/>
<evidence type="ECO:0000259" key="2">
    <source>
        <dbReference type="SMART" id="SM00829"/>
    </source>
</evidence>
<gene>
    <name evidence="3" type="ORF">SAMN05216188_114148</name>
</gene>
<dbReference type="Gene3D" id="3.90.180.10">
    <property type="entry name" value="Medium-chain alcohol dehydrogenases, catalytic domain"/>
    <property type="match status" value="1"/>
</dbReference>
<organism evidence="3 4">
    <name type="scientific">Lentzea xinjiangensis</name>
    <dbReference type="NCBI Taxonomy" id="402600"/>
    <lineage>
        <taxon>Bacteria</taxon>
        <taxon>Bacillati</taxon>
        <taxon>Actinomycetota</taxon>
        <taxon>Actinomycetes</taxon>
        <taxon>Pseudonocardiales</taxon>
        <taxon>Pseudonocardiaceae</taxon>
        <taxon>Lentzea</taxon>
    </lineage>
</organism>
<name>A0A1H9RHE3_9PSEU</name>
<evidence type="ECO:0000313" key="4">
    <source>
        <dbReference type="Proteomes" id="UP000199352"/>
    </source>
</evidence>
<dbReference type="Proteomes" id="UP000199352">
    <property type="component" value="Unassembled WGS sequence"/>
</dbReference>
<dbReference type="InterPro" id="IPR013154">
    <property type="entry name" value="ADH-like_N"/>
</dbReference>
<evidence type="ECO:0000256" key="1">
    <source>
        <dbReference type="ARBA" id="ARBA00022857"/>
    </source>
</evidence>
<evidence type="ECO:0000313" key="3">
    <source>
        <dbReference type="EMBL" id="SER72057.1"/>
    </source>
</evidence>
<dbReference type="Pfam" id="PF08240">
    <property type="entry name" value="ADH_N"/>
    <property type="match status" value="1"/>
</dbReference>
<keyword evidence="4" id="KW-1185">Reference proteome</keyword>
<dbReference type="RefSeq" id="WP_089955612.1">
    <property type="nucleotide sequence ID" value="NZ_FOFR01000014.1"/>
</dbReference>
<dbReference type="EMBL" id="FOFR01000014">
    <property type="protein sequence ID" value="SER72057.1"/>
    <property type="molecule type" value="Genomic_DNA"/>
</dbReference>
<dbReference type="AlphaFoldDB" id="A0A1H9RHE3"/>
<dbReference type="SMART" id="SM00829">
    <property type="entry name" value="PKS_ER"/>
    <property type="match status" value="1"/>
</dbReference>
<protein>
    <submittedName>
        <fullName evidence="3">NADPH:quinone reductase</fullName>
    </submittedName>
</protein>